<name>A0A328WN79_9FLAO</name>
<feature type="domain" description="DUF676" evidence="3">
    <location>
        <begin position="348"/>
        <end position="408"/>
    </location>
</feature>
<evidence type="ECO:0000313" key="6">
    <source>
        <dbReference type="Proteomes" id="UP000249518"/>
    </source>
</evidence>
<dbReference type="RefSeq" id="WP_112086063.1">
    <property type="nucleotide sequence ID" value="NZ_QLSV01000007.1"/>
</dbReference>
<dbReference type="NCBIfam" id="TIGR04183">
    <property type="entry name" value="Por_Secre_tail"/>
    <property type="match status" value="1"/>
</dbReference>
<evidence type="ECO:0000313" key="5">
    <source>
        <dbReference type="EMBL" id="RAR47780.1"/>
    </source>
</evidence>
<feature type="domain" description="Secretion system C-terminal sorting" evidence="4">
    <location>
        <begin position="687"/>
        <end position="755"/>
    </location>
</feature>
<dbReference type="Gene3D" id="3.40.50.1820">
    <property type="entry name" value="alpha/beta hydrolase"/>
    <property type="match status" value="1"/>
</dbReference>
<protein>
    <submittedName>
        <fullName evidence="5">Putative secreted protein (Por secretion system target)</fullName>
    </submittedName>
</protein>
<dbReference type="InterPro" id="IPR007751">
    <property type="entry name" value="DUF676_lipase-like"/>
</dbReference>
<sequence>MKTKITLFALFSILFSFAQKGEYDLLKDHTKTKILYNQVFDISKITKTKKDEISAMYFRQVYHEIQRADFLHRLPKYEVLKKEADDAFFTKQIPLSILISEVETIKSEALESNTISKNNNQFVLNKSSADAFQQHEITLMAPIVSKSKNKSVEFILKDKNIFNTTSKKIQAIYMSFTDNNLWLTASVNQPISVDFATSGKKSIFFKIEFTNGESAIIKSTLEVQGSSDLANRNGNEILAETITASVPFQGFGENAAYLGQGEYEIYLDNVDQVLDKPIFLIDGFDPGDTRNTELIYSLLNYGDTDQNLGDIVRNEGFDIVVLNFPQYSPAEGVVIDGGADFIQRNAMTLVELINLINAQKVGTEKNVVIGPSMGGLISRYALRYMEQNEMEHDTRLYISFDSPHLGANVPIGFQHLFNYMANGPLGDVTLQGVVNSVLSSPAAKQMLLDHFTGHLQTGSATEFDNAIQLPTGAPNFRTAFQNELNTMGFPTETRNVAISNGSGSGMMTGTPGMFVLNDYIVNATDTQRARFDVRFTPPAGVSNQLVSRFRAQQFLFVWLTVFSSQANAASPATSSGFDSAPGGLFNVADFADGGSGNPTLDDFLSNLAIDRFCFIPTLSSLAIVNPNWYSTVTDASITPFAATFVPTENEDHVTLSAGNVEFALNEILNDPLSVEQPILAETILIKNPIKNTIEMYSSNLLSNVSISIVDTSGKKVFSQNNISIEGNYQLDVNLSNGFYFIKIESAERSFVQKLIKN</sequence>
<keyword evidence="1 2" id="KW-0732">Signal</keyword>
<dbReference type="InterPro" id="IPR029058">
    <property type="entry name" value="AB_hydrolase_fold"/>
</dbReference>
<evidence type="ECO:0000259" key="4">
    <source>
        <dbReference type="Pfam" id="PF18962"/>
    </source>
</evidence>
<dbReference type="EMBL" id="QLSV01000007">
    <property type="protein sequence ID" value="RAR47780.1"/>
    <property type="molecule type" value="Genomic_DNA"/>
</dbReference>
<comment type="caution">
    <text evidence="5">The sequence shown here is derived from an EMBL/GenBank/DDBJ whole genome shotgun (WGS) entry which is preliminary data.</text>
</comment>
<feature type="chain" id="PRO_5016309659" evidence="2">
    <location>
        <begin position="21"/>
        <end position="757"/>
    </location>
</feature>
<keyword evidence="6" id="KW-1185">Reference proteome</keyword>
<proteinExistence type="predicted"/>
<dbReference type="InterPro" id="IPR026444">
    <property type="entry name" value="Secre_tail"/>
</dbReference>
<accession>A0A328WN79</accession>
<evidence type="ECO:0000259" key="3">
    <source>
        <dbReference type="Pfam" id="PF05057"/>
    </source>
</evidence>
<evidence type="ECO:0000256" key="2">
    <source>
        <dbReference type="SAM" id="SignalP"/>
    </source>
</evidence>
<reference evidence="5 6" key="1">
    <citation type="submission" date="2018-06" db="EMBL/GenBank/DDBJ databases">
        <title>Genomic Encyclopedia of Type Strains, Phase III (KMG-III): the genomes of soil and plant-associated and newly described type strains.</title>
        <authorList>
            <person name="Whitman W."/>
        </authorList>
    </citation>
    <scope>NUCLEOTIDE SEQUENCE [LARGE SCALE GENOMIC DNA]</scope>
    <source>
        <strain evidence="5 6">CGMCC 1.12504</strain>
    </source>
</reference>
<dbReference type="Pfam" id="PF18962">
    <property type="entry name" value="Por_Secre_tail"/>
    <property type="match status" value="1"/>
</dbReference>
<gene>
    <name evidence="5" type="ORF">B0I10_10751</name>
</gene>
<dbReference type="OrthoDB" id="4535652at2"/>
<feature type="signal peptide" evidence="2">
    <location>
        <begin position="1"/>
        <end position="20"/>
    </location>
</feature>
<organism evidence="5 6">
    <name type="scientific">Flavobacterium lacus</name>
    <dbReference type="NCBI Taxonomy" id="1353778"/>
    <lineage>
        <taxon>Bacteria</taxon>
        <taxon>Pseudomonadati</taxon>
        <taxon>Bacteroidota</taxon>
        <taxon>Flavobacteriia</taxon>
        <taxon>Flavobacteriales</taxon>
        <taxon>Flavobacteriaceae</taxon>
        <taxon>Flavobacterium</taxon>
    </lineage>
</organism>
<dbReference type="SUPFAM" id="SSF53474">
    <property type="entry name" value="alpha/beta-Hydrolases"/>
    <property type="match status" value="1"/>
</dbReference>
<dbReference type="AlphaFoldDB" id="A0A328WN79"/>
<dbReference type="Proteomes" id="UP000249518">
    <property type="component" value="Unassembled WGS sequence"/>
</dbReference>
<evidence type="ECO:0000256" key="1">
    <source>
        <dbReference type="ARBA" id="ARBA00022729"/>
    </source>
</evidence>
<dbReference type="Pfam" id="PF05057">
    <property type="entry name" value="DUF676"/>
    <property type="match status" value="1"/>
</dbReference>